<proteinExistence type="predicted"/>
<evidence type="ECO:0000259" key="1">
    <source>
        <dbReference type="SMART" id="SM00530"/>
    </source>
</evidence>
<gene>
    <name evidence="2" type="ORF">LKD47_09870</name>
</gene>
<organism evidence="2 3">
    <name type="scientific">Roseburia amylophila</name>
    <dbReference type="NCBI Taxonomy" id="2981794"/>
    <lineage>
        <taxon>Bacteria</taxon>
        <taxon>Bacillati</taxon>
        <taxon>Bacillota</taxon>
        <taxon>Clostridia</taxon>
        <taxon>Lachnospirales</taxon>
        <taxon>Lachnospiraceae</taxon>
        <taxon>Roseburia</taxon>
    </lineage>
</organism>
<dbReference type="Gene3D" id="1.10.260.40">
    <property type="entry name" value="lambda repressor-like DNA-binding domains"/>
    <property type="match status" value="1"/>
</dbReference>
<feature type="domain" description="HTH cro/C1-type" evidence="1">
    <location>
        <begin position="7"/>
        <end position="63"/>
    </location>
</feature>
<dbReference type="EMBL" id="JAJEQW010000010">
    <property type="protein sequence ID" value="MCC2242602.1"/>
    <property type="molecule type" value="Genomic_DNA"/>
</dbReference>
<protein>
    <submittedName>
        <fullName evidence="2">Helix-turn-helix domain-containing protein</fullName>
    </submittedName>
</protein>
<dbReference type="CDD" id="cd00093">
    <property type="entry name" value="HTH_XRE"/>
    <property type="match status" value="1"/>
</dbReference>
<evidence type="ECO:0000313" key="2">
    <source>
        <dbReference type="EMBL" id="MCC2242602.1"/>
    </source>
</evidence>
<dbReference type="AlphaFoldDB" id="A0AAW4WIC8"/>
<evidence type="ECO:0000313" key="3">
    <source>
        <dbReference type="Proteomes" id="UP001198893"/>
    </source>
</evidence>
<dbReference type="Proteomes" id="UP001198893">
    <property type="component" value="Unassembled WGS sequence"/>
</dbReference>
<reference evidence="2" key="1">
    <citation type="submission" date="2021-10" db="EMBL/GenBank/DDBJ databases">
        <title>Anaerobic single-cell dispensing facilitates the cultivation of human gut bacteria.</title>
        <authorList>
            <person name="Afrizal A."/>
        </authorList>
    </citation>
    <scope>NUCLEOTIDE SEQUENCE</scope>
    <source>
        <strain evidence="2">CLA-AA-H204</strain>
    </source>
</reference>
<dbReference type="SUPFAM" id="SSF47413">
    <property type="entry name" value="lambda repressor-like DNA-binding domains"/>
    <property type="match status" value="1"/>
</dbReference>
<dbReference type="InterPro" id="IPR010982">
    <property type="entry name" value="Lambda_DNA-bd_dom_sf"/>
</dbReference>
<dbReference type="RefSeq" id="WP_227710339.1">
    <property type="nucleotide sequence ID" value="NZ_JAJEQW010000010.1"/>
</dbReference>
<dbReference type="GO" id="GO:0003677">
    <property type="term" value="F:DNA binding"/>
    <property type="evidence" value="ECO:0007669"/>
    <property type="project" value="InterPro"/>
</dbReference>
<dbReference type="InterPro" id="IPR001387">
    <property type="entry name" value="Cro/C1-type_HTH"/>
</dbReference>
<sequence length="65" mass="7430">MIKVEETLKALIDESGKTHTQIASELGMSRQSLSQYITRKPEEIRLNILQAVLDKLGYELTLKKK</sequence>
<dbReference type="SMART" id="SM00530">
    <property type="entry name" value="HTH_XRE"/>
    <property type="match status" value="1"/>
</dbReference>
<accession>A0AAW4WIC8</accession>
<comment type="caution">
    <text evidence="2">The sequence shown here is derived from an EMBL/GenBank/DDBJ whole genome shotgun (WGS) entry which is preliminary data.</text>
</comment>
<dbReference type="Pfam" id="PF01381">
    <property type="entry name" value="HTH_3"/>
    <property type="match status" value="1"/>
</dbReference>
<name>A0AAW4WIC8_9FIRM</name>